<dbReference type="PANTHER" id="PTHR43201">
    <property type="entry name" value="ACYL-COA SYNTHETASE"/>
    <property type="match status" value="1"/>
</dbReference>
<evidence type="ECO:0000256" key="1">
    <source>
        <dbReference type="ARBA" id="ARBA00004811"/>
    </source>
</evidence>
<dbReference type="SUPFAM" id="SSF55205">
    <property type="entry name" value="EPT/RTPC-like"/>
    <property type="match status" value="1"/>
</dbReference>
<feature type="binding site" evidence="9">
    <location>
        <position position="22"/>
    </location>
    <ligand>
        <name>phosphoenolpyruvate</name>
        <dbReference type="ChEBI" id="CHEBI:58702"/>
    </ligand>
</feature>
<dbReference type="Pfam" id="PF13193">
    <property type="entry name" value="AMP-binding_C"/>
    <property type="match status" value="1"/>
</dbReference>
<dbReference type="InterPro" id="IPR013792">
    <property type="entry name" value="RNA3'P_cycl/enolpyr_Trfase_a/b"/>
</dbReference>
<keyword evidence="6 9" id="KW-0808">Transferase</keyword>
<evidence type="ECO:0000256" key="6">
    <source>
        <dbReference type="ARBA" id="ARBA00022679"/>
    </source>
</evidence>
<keyword evidence="9" id="KW-0963">Cytoplasm</keyword>
<dbReference type="Proteomes" id="UP001062223">
    <property type="component" value="Chromosome"/>
</dbReference>
<comment type="subcellular location">
    <subcellularLocation>
        <location evidence="9">Cytoplasm</location>
    </subcellularLocation>
</comment>
<feature type="binding site" evidence="9">
    <location>
        <position position="176"/>
    </location>
    <ligand>
        <name>3-phosphoshikimate</name>
        <dbReference type="ChEBI" id="CHEBI:145989"/>
    </ligand>
</feature>
<dbReference type="PROSITE" id="PS00455">
    <property type="entry name" value="AMP_BINDING"/>
    <property type="match status" value="1"/>
</dbReference>
<feature type="domain" description="AMP-dependent synthetase/ligase" evidence="12">
    <location>
        <begin position="541"/>
        <end position="939"/>
    </location>
</feature>
<dbReference type="GO" id="GO:0006631">
    <property type="term" value="P:fatty acid metabolic process"/>
    <property type="evidence" value="ECO:0007669"/>
    <property type="project" value="TreeGrafter"/>
</dbReference>
<feature type="domain" description="AMP-binding enzyme C-terminal" evidence="13">
    <location>
        <begin position="990"/>
        <end position="1067"/>
    </location>
</feature>
<dbReference type="Pfam" id="PF00501">
    <property type="entry name" value="AMP-binding"/>
    <property type="match status" value="1"/>
</dbReference>
<comment type="catalytic activity">
    <reaction evidence="8">
        <text>3-phosphoshikimate + phosphoenolpyruvate = 5-O-(1-carboxyvinyl)-3-phosphoshikimate + phosphate</text>
        <dbReference type="Rhea" id="RHEA:21256"/>
        <dbReference type="ChEBI" id="CHEBI:43474"/>
        <dbReference type="ChEBI" id="CHEBI:57701"/>
        <dbReference type="ChEBI" id="CHEBI:58702"/>
        <dbReference type="ChEBI" id="CHEBI:145989"/>
        <dbReference type="EC" id="2.5.1.19"/>
    </reaction>
    <physiologicalReaction direction="left-to-right" evidence="8">
        <dbReference type="Rhea" id="RHEA:21257"/>
    </physiologicalReaction>
</comment>
<evidence type="ECO:0000256" key="8">
    <source>
        <dbReference type="ARBA" id="ARBA00044633"/>
    </source>
</evidence>
<dbReference type="EC" id="2.5.1.19" evidence="9"/>
<dbReference type="Gene3D" id="3.30.300.30">
    <property type="match status" value="1"/>
</dbReference>
<dbReference type="InterPro" id="IPR020845">
    <property type="entry name" value="AMP-binding_CS"/>
</dbReference>
<gene>
    <name evidence="9 14" type="primary">aroA</name>
    <name evidence="14" type="ORF">OE229_13290</name>
</gene>
<keyword evidence="4" id="KW-0436">Ligase</keyword>
<dbReference type="GO" id="GO:0009423">
    <property type="term" value="P:chorismate biosynthetic process"/>
    <property type="evidence" value="ECO:0007669"/>
    <property type="project" value="UniProtKB-UniRule"/>
</dbReference>
<feature type="active site" description="Proton acceptor" evidence="9">
    <location>
        <position position="327"/>
    </location>
</feature>
<dbReference type="NCBIfam" id="TIGR01356">
    <property type="entry name" value="aroA"/>
    <property type="match status" value="1"/>
</dbReference>
<evidence type="ECO:0000259" key="13">
    <source>
        <dbReference type="Pfam" id="PF13193"/>
    </source>
</evidence>
<evidence type="ECO:0000256" key="7">
    <source>
        <dbReference type="ARBA" id="ARBA00023141"/>
    </source>
</evidence>
<dbReference type="Gene3D" id="3.65.10.10">
    <property type="entry name" value="Enolpyruvate transferase domain"/>
    <property type="match status" value="2"/>
</dbReference>
<dbReference type="InterPro" id="IPR045851">
    <property type="entry name" value="AMP-bd_C_sf"/>
</dbReference>
<dbReference type="InterPro" id="IPR006264">
    <property type="entry name" value="EPSP_synthase"/>
</dbReference>
<protein>
    <recommendedName>
        <fullName evidence="9">3-phosphoshikimate 1-carboxyvinyltransferase</fullName>
        <ecNumber evidence="9">2.5.1.19</ecNumber>
    </recommendedName>
    <alternativeName>
        <fullName evidence="9">5-enolpyruvylshikimate-3-phosphate synthase</fullName>
        <shortName evidence="9">EPSP synthase</shortName>
        <shortName evidence="9">EPSPS</shortName>
    </alternativeName>
</protein>
<keyword evidence="7 9" id="KW-0057">Aromatic amino acid biosynthesis</keyword>
<comment type="function">
    <text evidence="9">Catalyzes the transfer of the enolpyruvyl moiety of phosphoenolpyruvate (PEP) to the 5-hydroxyl of shikimate-3-phosphate (S3P) to produce enolpyruvyl shikimate-3-phosphate and inorganic phosphate.</text>
</comment>
<feature type="binding site" evidence="9">
    <location>
        <position position="131"/>
    </location>
    <ligand>
        <name>phosphoenolpyruvate</name>
        <dbReference type="ChEBI" id="CHEBI:58702"/>
    </ligand>
</feature>
<comment type="similarity">
    <text evidence="2">Belongs to the ATP-dependent AMP-binding enzyme family.</text>
</comment>
<dbReference type="EMBL" id="CP106879">
    <property type="protein sequence ID" value="UYC80105.1"/>
    <property type="molecule type" value="Genomic_DNA"/>
</dbReference>
<comment type="pathway">
    <text evidence="1 9">Metabolic intermediate biosynthesis; chorismate biosynthesis; chorismate from D-erythrose 4-phosphate and phosphoenolpyruvate: step 6/7.</text>
</comment>
<evidence type="ECO:0000256" key="10">
    <source>
        <dbReference type="SAM" id="MobiDB-lite"/>
    </source>
</evidence>
<evidence type="ECO:0000256" key="3">
    <source>
        <dbReference type="ARBA" id="ARBA00009948"/>
    </source>
</evidence>
<keyword evidence="5 9" id="KW-0028">Amino-acid biosynthesis</keyword>
<feature type="binding site" evidence="9">
    <location>
        <position position="22"/>
    </location>
    <ligand>
        <name>3-phosphoshikimate</name>
        <dbReference type="ChEBI" id="CHEBI:145989"/>
    </ligand>
</feature>
<feature type="binding site" evidence="9">
    <location>
        <position position="27"/>
    </location>
    <ligand>
        <name>3-phosphoshikimate</name>
        <dbReference type="ChEBI" id="CHEBI:145989"/>
    </ligand>
</feature>
<feature type="domain" description="Enolpyruvate transferase" evidence="11">
    <location>
        <begin position="10"/>
        <end position="436"/>
    </location>
</feature>
<evidence type="ECO:0000256" key="5">
    <source>
        <dbReference type="ARBA" id="ARBA00022605"/>
    </source>
</evidence>
<dbReference type="CDD" id="cd01556">
    <property type="entry name" value="EPSP_synthase"/>
    <property type="match status" value="1"/>
</dbReference>
<evidence type="ECO:0000256" key="9">
    <source>
        <dbReference type="HAMAP-Rule" id="MF_00210"/>
    </source>
</evidence>
<comment type="caution">
    <text evidence="9">Lacks conserved residue(s) required for the propagation of feature annotation.</text>
</comment>
<dbReference type="SUPFAM" id="SSF56801">
    <property type="entry name" value="Acetyl-CoA synthetase-like"/>
    <property type="match status" value="1"/>
</dbReference>
<dbReference type="AlphaFoldDB" id="A0A9Q9P6G9"/>
<dbReference type="Pfam" id="PF00275">
    <property type="entry name" value="EPSP_synthase"/>
    <property type="match status" value="1"/>
</dbReference>
<evidence type="ECO:0000256" key="4">
    <source>
        <dbReference type="ARBA" id="ARBA00022598"/>
    </source>
</evidence>
<dbReference type="GO" id="GO:0008652">
    <property type="term" value="P:amino acid biosynthetic process"/>
    <property type="evidence" value="ECO:0007669"/>
    <property type="project" value="UniProtKB-KW"/>
</dbReference>
<dbReference type="InterPro" id="IPR042099">
    <property type="entry name" value="ANL_N_sf"/>
</dbReference>
<feature type="binding site" evidence="9">
    <location>
        <position position="176"/>
    </location>
    <ligand>
        <name>phosphoenolpyruvate</name>
        <dbReference type="ChEBI" id="CHEBI:58702"/>
    </ligand>
</feature>
<dbReference type="RefSeq" id="WP_262138420.1">
    <property type="nucleotide sequence ID" value="NZ_CP106879.1"/>
</dbReference>
<feature type="binding site" evidence="9">
    <location>
        <position position="401"/>
    </location>
    <ligand>
        <name>phosphoenolpyruvate</name>
        <dbReference type="ChEBI" id="CHEBI:58702"/>
    </ligand>
</feature>
<comment type="similarity">
    <text evidence="3 9">Belongs to the EPSP synthase family.</text>
</comment>
<feature type="binding site" evidence="9">
    <location>
        <position position="358"/>
    </location>
    <ligand>
        <name>phosphoenolpyruvate</name>
        <dbReference type="ChEBI" id="CHEBI:58702"/>
    </ligand>
</feature>
<feature type="binding site" evidence="9">
    <location>
        <position position="354"/>
    </location>
    <ligand>
        <name>3-phosphoshikimate</name>
        <dbReference type="ChEBI" id="CHEBI:145989"/>
    </ligand>
</feature>
<feature type="binding site" evidence="9">
    <location>
        <position position="175"/>
    </location>
    <ligand>
        <name>3-phosphoshikimate</name>
        <dbReference type="ChEBI" id="CHEBI:145989"/>
    </ligand>
</feature>
<dbReference type="InterPro" id="IPR000873">
    <property type="entry name" value="AMP-dep_synth/lig_dom"/>
</dbReference>
<evidence type="ECO:0000259" key="11">
    <source>
        <dbReference type="Pfam" id="PF00275"/>
    </source>
</evidence>
<organism evidence="14 15">
    <name type="scientific">Curtobacterium poinsettiae</name>
    <dbReference type="NCBI Taxonomy" id="159612"/>
    <lineage>
        <taxon>Bacteria</taxon>
        <taxon>Bacillati</taxon>
        <taxon>Actinomycetota</taxon>
        <taxon>Actinomycetes</taxon>
        <taxon>Micrococcales</taxon>
        <taxon>Microbacteriaceae</taxon>
        <taxon>Curtobacterium</taxon>
    </lineage>
</organism>
<dbReference type="KEGG" id="cpoi:OE229_13290"/>
<evidence type="ECO:0000313" key="14">
    <source>
        <dbReference type="EMBL" id="UYC80105.1"/>
    </source>
</evidence>
<feature type="binding site" evidence="9">
    <location>
        <position position="327"/>
    </location>
    <ligand>
        <name>3-phosphoshikimate</name>
        <dbReference type="ChEBI" id="CHEBI:145989"/>
    </ligand>
</feature>
<evidence type="ECO:0000313" key="15">
    <source>
        <dbReference type="Proteomes" id="UP001062223"/>
    </source>
</evidence>
<dbReference type="InterPro" id="IPR036968">
    <property type="entry name" value="Enolpyruvate_Tfrase_sf"/>
</dbReference>
<dbReference type="InterPro" id="IPR001986">
    <property type="entry name" value="Enolpyruvate_Tfrase_dom"/>
</dbReference>
<sequence>MQLVVRGTNAPLVGELDIPVSKYHAHRALVLASLAKGTSVVSGVSATRQVEWTVGTLRALGVDVKRRGNAYHVTGLGGRYEATDVVDHGSRGADGLLNMGSSGTTLYFMTGLASLADRPMTLSGMKYFQRRPIKALLTSLTQMGVELEATNDCPPVTVQPRRPRGGDVTIAGTLSQWVSGLLLVAPFAEHETRIHITGGRLNEQPYVELTVRMMRQFGLTVEVSDDWLEYRIPAGQQATPHDYVIPPDIGSAAFGIAAAGTRESNVLLRGMTATTTAETDHPESEFLDLATAMGVPMRIDEETGFVRIEHDGSPLRPLDVDCRPIPDLLPVLSTMATFAEGTSRLWNVAHIRLKESDRVAAMLQLNRMGGRAEQGADELRVTGVGAAGLHGAPMSSFNDHRVLMSLAVAASGADGVSGLTYPRAYRISYPTFLEAMNSVGLDMSVGDRLAAQVARDDRIDAAEADGVRTHLGTPLVSAAAGDLDTSAVPEPTDQPVAQPAVPEPAAPQSPAPPPPVAVPELAGVDADPLVLSERVRALSQTDPDGLAVIEVGGATPVNTTWKELQDEADRVSALLLELGVRTGESVAMQLPNWREFVSITLGTIQIGAVATPIMPVFGPRETTMTLARSKARVVFLPNVFRKRRPALELLDVIDEAAAQDRRLSLEHVIVLRAEARGQGDTPTNQPPLPADALERVVASDWHWRYFENALAAVHVDVDEIASHAPGPDDVCQLLFTSGTTGEPKGVQHPHRTLGLATAMHVAQSGLTSADRIYIPSPLAHQTGFLYGMLLAFRLGAPQVIQPVWDGRVALEQAFGVARASFVQCATPFLTDLVDLVEAGAPRPESLRIFVPTGAAVPRALAQRASTVLGSAILGAFGTSETCLGALSSPGDDPADAYGHDGRALPGIAIRIVDDAGIELPAGTEGNFELHSPTMFAGYLDRPDLTDDVFTADGWYRTGDLAKVDEKGFLSITGRVKDVINRGGEKIPVVEIENLLYQHPLVTDVAIVAMPDERLGERACAWVVNARADEPLDFAGMQQYLDTAGVSKYYWPERLEYTTELPRNAVGKVQKNVLREQAAALVATKENETR</sequence>
<dbReference type="GO" id="GO:0009073">
    <property type="term" value="P:aromatic amino acid family biosynthetic process"/>
    <property type="evidence" value="ECO:0007669"/>
    <property type="project" value="UniProtKB-KW"/>
</dbReference>
<dbReference type="GO" id="GO:0003866">
    <property type="term" value="F:3-phosphoshikimate 1-carboxyvinyltransferase activity"/>
    <property type="evidence" value="ECO:0007669"/>
    <property type="project" value="UniProtKB-UniRule"/>
</dbReference>
<evidence type="ECO:0000256" key="2">
    <source>
        <dbReference type="ARBA" id="ARBA00006432"/>
    </source>
</evidence>
<dbReference type="HAMAP" id="MF_00210">
    <property type="entry name" value="EPSP_synth"/>
    <property type="match status" value="1"/>
</dbReference>
<dbReference type="GO" id="GO:0005737">
    <property type="term" value="C:cytoplasm"/>
    <property type="evidence" value="ECO:0007669"/>
    <property type="project" value="UniProtKB-SubCell"/>
</dbReference>
<accession>A0A9Q9P6G9</accession>
<proteinExistence type="inferred from homology"/>
<dbReference type="PANTHER" id="PTHR43201:SF5">
    <property type="entry name" value="MEDIUM-CHAIN ACYL-COA LIGASE ACSF2, MITOCHONDRIAL"/>
    <property type="match status" value="1"/>
</dbReference>
<feature type="region of interest" description="Disordered" evidence="10">
    <location>
        <begin position="484"/>
        <end position="520"/>
    </location>
</feature>
<comment type="subunit">
    <text evidence="9">Monomer.</text>
</comment>
<evidence type="ECO:0000259" key="12">
    <source>
        <dbReference type="Pfam" id="PF00501"/>
    </source>
</evidence>
<dbReference type="InterPro" id="IPR025110">
    <property type="entry name" value="AMP-bd_C"/>
</dbReference>
<dbReference type="Gene3D" id="3.40.50.12780">
    <property type="entry name" value="N-terminal domain of ligase-like"/>
    <property type="match status" value="1"/>
</dbReference>
<reference evidence="14" key="1">
    <citation type="submission" date="2022-09" db="EMBL/GenBank/DDBJ databases">
        <title>Taxonomy of Curtobacterium flaccumfaciens.</title>
        <authorList>
            <person name="Osdaghi E."/>
            <person name="Taghavi S.M."/>
            <person name="Hamidizade M."/>
            <person name="Abachi H."/>
            <person name="Fazliarab A."/>
            <person name="Baeyen S."/>
            <person name="Portier P."/>
            <person name="Van Vaerenbergh J."/>
            <person name="Jacques M.-A."/>
        </authorList>
    </citation>
    <scope>NUCLEOTIDE SEQUENCE</scope>
    <source>
        <strain evidence="14">AGQB46</strain>
    </source>
</reference>
<name>A0A9Q9P6G9_9MICO</name>
<feature type="compositionally biased region" description="Pro residues" evidence="10">
    <location>
        <begin position="501"/>
        <end position="517"/>
    </location>
</feature>
<feature type="binding site" evidence="9">
    <location>
        <position position="103"/>
    </location>
    <ligand>
        <name>phosphoenolpyruvate</name>
        <dbReference type="ChEBI" id="CHEBI:58702"/>
    </ligand>
</feature>
<dbReference type="GO" id="GO:0031956">
    <property type="term" value="F:medium-chain fatty acid-CoA ligase activity"/>
    <property type="evidence" value="ECO:0007669"/>
    <property type="project" value="TreeGrafter"/>
</dbReference>